<evidence type="ECO:0000313" key="3">
    <source>
        <dbReference type="Proteomes" id="UP001152766"/>
    </source>
</evidence>
<name>A0A9X4LHT5_9BURK</name>
<feature type="chain" id="PRO_5040846934" evidence="1">
    <location>
        <begin position="25"/>
        <end position="104"/>
    </location>
</feature>
<organism evidence="2 3">
    <name type="scientific">Pelomonas aquatica</name>
    <dbReference type="NCBI Taxonomy" id="431058"/>
    <lineage>
        <taxon>Bacteria</taxon>
        <taxon>Pseudomonadati</taxon>
        <taxon>Pseudomonadota</taxon>
        <taxon>Betaproteobacteria</taxon>
        <taxon>Burkholderiales</taxon>
        <taxon>Sphaerotilaceae</taxon>
        <taxon>Roseateles</taxon>
    </lineage>
</organism>
<dbReference type="RefSeq" id="WP_268147768.1">
    <property type="nucleotide sequence ID" value="NZ_JAPPUW010000003.1"/>
</dbReference>
<sequence>MERRRLDPIAWLAALLLASSAAPAACEPAARLPKPPKCHASEQLVRVKAFEDRGASVHVELVELPGGRALEPIDVAKPGHAYYQRRLGKPGSLACLTIEPMAGG</sequence>
<keyword evidence="3" id="KW-1185">Reference proteome</keyword>
<keyword evidence="1" id="KW-0732">Signal</keyword>
<dbReference type="AlphaFoldDB" id="A0A9X4LHT5"/>
<reference evidence="2" key="1">
    <citation type="submission" date="2019-02" db="EMBL/GenBank/DDBJ databases">
        <title>Draft genome of the type strain Pelomonas aquatica CCUG 52575T.</title>
        <authorList>
            <person name="Gomila M."/>
            <person name="Lalucat J."/>
        </authorList>
    </citation>
    <scope>NUCLEOTIDE SEQUENCE</scope>
    <source>
        <strain evidence="2">CCUG 52575</strain>
    </source>
</reference>
<feature type="signal peptide" evidence="1">
    <location>
        <begin position="1"/>
        <end position="24"/>
    </location>
</feature>
<comment type="caution">
    <text evidence="2">The sequence shown here is derived from an EMBL/GenBank/DDBJ whole genome shotgun (WGS) entry which is preliminary data.</text>
</comment>
<evidence type="ECO:0000256" key="1">
    <source>
        <dbReference type="SAM" id="SignalP"/>
    </source>
</evidence>
<gene>
    <name evidence="2" type="ORF">EXJ73_12495</name>
</gene>
<evidence type="ECO:0000313" key="2">
    <source>
        <dbReference type="EMBL" id="MDG0863284.1"/>
    </source>
</evidence>
<protein>
    <submittedName>
        <fullName evidence="2">Uncharacterized protein</fullName>
    </submittedName>
</protein>
<proteinExistence type="predicted"/>
<dbReference type="Proteomes" id="UP001152766">
    <property type="component" value="Unassembled WGS sequence"/>
</dbReference>
<dbReference type="EMBL" id="SGUG01000016">
    <property type="protein sequence ID" value="MDG0863284.1"/>
    <property type="molecule type" value="Genomic_DNA"/>
</dbReference>
<accession>A0A9X4LHT5</accession>